<dbReference type="AlphaFoldDB" id="A1Z7I5"/>
<dbReference type="RefSeq" id="NP_724707.1">
    <property type="nucleotide sequence ID" value="NM_165621.2"/>
</dbReference>
<dbReference type="InterPro" id="IPR011333">
    <property type="entry name" value="SKP1/BTB/POZ_sf"/>
</dbReference>
<organism evidence="3 6">
    <name type="scientific">Drosophila melanogaster</name>
    <name type="common">Fruit fly</name>
    <dbReference type="NCBI Taxonomy" id="7227"/>
    <lineage>
        <taxon>Eukaryota</taxon>
        <taxon>Metazoa</taxon>
        <taxon>Ecdysozoa</taxon>
        <taxon>Arthropoda</taxon>
        <taxon>Hexapoda</taxon>
        <taxon>Insecta</taxon>
        <taxon>Pterygota</taxon>
        <taxon>Neoptera</taxon>
        <taxon>Endopterygota</taxon>
        <taxon>Diptera</taxon>
        <taxon>Brachycera</taxon>
        <taxon>Muscomorpha</taxon>
        <taxon>Ephydroidea</taxon>
        <taxon>Drosophilidae</taxon>
        <taxon>Drosophila</taxon>
        <taxon>Sophophora</taxon>
    </lineage>
</organism>
<reference evidence="3 6" key="4">
    <citation type="journal article" date="2002" name="Genome Biol.">
        <title>The transposable elements of the Drosophila melanogaster euchromatin: a genomics perspective.</title>
        <authorList>
            <person name="Kaminker J.S."/>
            <person name="Bergman C.M."/>
            <person name="Kronmiller B."/>
            <person name="Carlson J."/>
            <person name="Svirskas R."/>
            <person name="Patel S."/>
            <person name="Frise E."/>
            <person name="Wheeler D.A."/>
            <person name="Lewis S.E."/>
            <person name="Rubin G.M."/>
            <person name="Ashburner M."/>
            <person name="Celniker S.E."/>
        </authorList>
    </citation>
    <scope>NUCLEOTIDE SEQUENCE [LARGE SCALE GENOMIC DNA]</scope>
    <source>
        <strain evidence="6">Berkeley</strain>
    </source>
</reference>
<dbReference type="SUPFAM" id="SSF54695">
    <property type="entry name" value="POZ domain"/>
    <property type="match status" value="1"/>
</dbReference>
<reference evidence="3 6" key="3">
    <citation type="journal article" date="2002" name="Genome Biol.">
        <title>Annotation of the Drosophila melanogaster euchromatic genome: a systematic review.</title>
        <authorList>
            <person name="Misra S."/>
            <person name="Crosby M.A."/>
            <person name="Mungall C.J."/>
            <person name="Matthews B.B."/>
            <person name="Campbell K.S."/>
            <person name="Hradecky P."/>
            <person name="Huang Y."/>
            <person name="Kaminker J.S."/>
            <person name="Millburn G.H."/>
            <person name="Prochnik S.E."/>
            <person name="Smith C.D."/>
            <person name="Tupy J.L."/>
            <person name="Whitfied E.J."/>
            <person name="Bayraktaroglu L."/>
            <person name="Berman B.P."/>
            <person name="Bettencourt B.R."/>
            <person name="Celniker S.E."/>
            <person name="de Grey A.D."/>
            <person name="Drysdale R.A."/>
            <person name="Harris N.L."/>
            <person name="Richter J."/>
            <person name="Russo S."/>
            <person name="Schroeder A.J."/>
            <person name="Shu S.Q."/>
            <person name="Stapleton M."/>
            <person name="Yamada C."/>
            <person name="Ashburner M."/>
            <person name="Gelbart W.M."/>
            <person name="Rubin G.M."/>
            <person name="Lewis S.E."/>
        </authorList>
    </citation>
    <scope>GENOME REANNOTATION</scope>
    <source>
        <strain evidence="6">Berkeley</strain>
    </source>
</reference>
<dbReference type="EMBL" id="BT044397">
    <property type="protein sequence ID" value="ACH92462.1"/>
    <property type="molecule type" value="mRNA"/>
</dbReference>
<dbReference type="EMBL" id="AE013599">
    <property type="protein sequence ID" value="AAM68834.1"/>
    <property type="molecule type" value="Genomic_DNA"/>
</dbReference>
<dbReference type="Gene3D" id="3.30.710.10">
    <property type="entry name" value="Potassium Channel Kv1.1, Chain A"/>
    <property type="match status" value="1"/>
</dbReference>
<keyword evidence="1" id="KW-0175">Coiled coil</keyword>
<dbReference type="InterPro" id="IPR000210">
    <property type="entry name" value="BTB/POZ_dom"/>
</dbReference>
<reference evidence="3" key="12">
    <citation type="journal article" date="2015" name="G3 (Bethesda)">
        <title>Gene Model Annotations for Drosophila melanogaster: The Rule-Benders.</title>
        <authorList>
            <consortium name="FlyBase Consortium"/>
            <person name="Crosby M.A."/>
            <person name="Gramates L.S."/>
            <person name="Dos Santos G."/>
            <person name="Matthews B.B."/>
            <person name="St Pierre S.E."/>
            <person name="Zhou P."/>
            <person name="Schroeder A.J."/>
            <person name="Falls K."/>
            <person name="Emmert D.B."/>
            <person name="Russo S.M."/>
            <person name="Gelbart W.M."/>
            <person name="null"/>
        </authorList>
    </citation>
    <scope>NUCLEOTIDE SEQUENCE</scope>
</reference>
<dbReference type="InterPro" id="IPR031750">
    <property type="entry name" value="DUF4734"/>
</dbReference>
<dbReference type="SMR" id="A1Z7I5"/>
<evidence type="ECO:0000256" key="1">
    <source>
        <dbReference type="SAM" id="Coils"/>
    </source>
</evidence>
<dbReference type="BioGRID-ORCS" id="246563">
    <property type="hits" value="0 hits in 1 CRISPR screen"/>
</dbReference>
<dbReference type="Pfam" id="PF07707">
    <property type="entry name" value="BACK"/>
    <property type="match status" value="1"/>
</dbReference>
<dbReference type="AGR" id="FB:FBgn0050357"/>
<reference evidence="3 6" key="5">
    <citation type="journal article" date="2002" name="Genome Biol.">
        <title>Heterochromatic sequences in a Drosophila whole-genome shotgun assembly.</title>
        <authorList>
            <person name="Hoskins R.A."/>
            <person name="Smith C.D."/>
            <person name="Carlson J.W."/>
            <person name="Carvalho A.B."/>
            <person name="Halpern A."/>
            <person name="Kaminker J.S."/>
            <person name="Kennedy C."/>
            <person name="Mungall C.J."/>
            <person name="Sullivan B.A."/>
            <person name="Sutton G.G."/>
            <person name="Yasuhara J.C."/>
            <person name="Wakimoto B.T."/>
            <person name="Myers E.W."/>
            <person name="Celniker S.E."/>
            <person name="Rubin G.M."/>
            <person name="Karpen G.H."/>
        </authorList>
    </citation>
    <scope>NUCLEOTIDE SEQUENCE [LARGE SCALE GENOMIC DNA]</scope>
    <source>
        <strain evidence="6">Berkeley</strain>
    </source>
</reference>
<evidence type="ECO:0000313" key="6">
    <source>
        <dbReference type="Proteomes" id="UP000000803"/>
    </source>
</evidence>
<protein>
    <submittedName>
        <fullName evidence="4">FI08262p</fullName>
    </submittedName>
</protein>
<reference evidence="3" key="13">
    <citation type="journal article" date="2015" name="Genome Res.">
        <title>The Release 6 reference sequence of the Drosophila melanogaster genome.</title>
        <authorList>
            <person name="Hoskins R.A."/>
            <person name="Carlson J.W."/>
            <person name="Wan K.H."/>
            <person name="Park S."/>
            <person name="Mendez I."/>
            <person name="Galle S.E."/>
            <person name="Booth B.W."/>
            <person name="Pfeiffer B.D."/>
            <person name="George R.A."/>
            <person name="Svirskas R."/>
            <person name="Krzywinski M."/>
            <person name="Schein J."/>
            <person name="Accardo M.C."/>
            <person name="Damia E."/>
            <person name="Messina G."/>
            <person name="Mendez-Lago M."/>
            <person name="de Pablos B."/>
            <person name="Demakova O.V."/>
            <person name="Andreyeva E.N."/>
            <person name="Boldyreva L.V."/>
            <person name="Marra M."/>
            <person name="Carvalho A.B."/>
            <person name="Dimitri P."/>
            <person name="Villasante A."/>
            <person name="Zhimulev I.F."/>
            <person name="Rubin G.M."/>
            <person name="Karpen G.H."/>
            <person name="Celniker S.E."/>
        </authorList>
    </citation>
    <scope>NUCLEOTIDE SEQUENCE</scope>
</reference>
<dbReference type="UCSC" id="CG30357-RA">
    <property type="organism name" value="d. melanogaster"/>
</dbReference>
<dbReference type="KEGG" id="dme:Dmel_CG30357"/>
<dbReference type="PANTHER" id="PTHR22667">
    <property type="entry name" value="AT01380P-RELATED"/>
    <property type="match status" value="1"/>
</dbReference>
<gene>
    <name evidence="3" type="primary">Dmel\CG30357</name>
    <name evidence="3" type="synonym">BcDNA:AT27059</name>
    <name evidence="4" type="synonym">CG30357-RA</name>
    <name evidence="5" type="ORF">CG30357</name>
    <name evidence="3" type="ORF">Dmel_CG30357</name>
</gene>
<name>A1Z7I5_DROME</name>
<dbReference type="DNASU" id="246563"/>
<sequence length="451" mass="51938">MPHTDDTFPEGSSCCPIDIVSSNKVILRGYASKANKDVEAVEELEEIQEMNDELRDLFINTTAINCSSLSELKIQTDAFNTLKERTLFSLGYSTAGLLKKSKISKVLKGKVNLYQQIVSLVKQRTKTNSEITIGKTSHPVHLMVLQSFSRMFRDMGNDLSVALPEKMITPRSFGLIYEWMIEDTPVLPRLGLLEVFHAAKFMEIPQLVRQCKYCLDHGFTEDSAAMLYFEAKILKLEVIHLQYLERVSKFFLTLVASKEFLRLPLKSMLLLIQSDLIGVNTELEVFMAAARWLSHHWPQREENVTDVVSSIRFGLIPPWLLIRLQKPDVTSVGVGRIVAQPIVRQAIHEGIAYTTTRMFYGKDREAFKHYLHKACVKPPVQRTWIYDRKCPYHHRMQCRNTVDLTYDAFLEYLNYTQRQHRDYWKSLEPVDASNVCFSCQAKKSDLTKPNS</sequence>
<feature type="coiled-coil region" evidence="1">
    <location>
        <begin position="33"/>
        <end position="60"/>
    </location>
</feature>
<dbReference type="ExpressionAtlas" id="A1Z7I5">
    <property type="expression patterns" value="baseline and differential"/>
</dbReference>
<dbReference type="Gene3D" id="1.25.40.420">
    <property type="match status" value="1"/>
</dbReference>
<reference evidence="3 6" key="1">
    <citation type="journal article" date="2000" name="Science">
        <title>The genome sequence of Drosophila melanogaster.</title>
        <authorList>
            <person name="Adams M.D."/>
            <person name="Celniker S.E."/>
            <person name="Holt R.A."/>
            <person name="Evans C.A."/>
            <person name="Gocayne J.D."/>
            <person name="Amanatides P.G."/>
            <person name="Scherer S.E."/>
            <person name="Li P.W."/>
            <person name="Hoskins R.A."/>
            <person name="Galle R.F."/>
            <person name="George R.A."/>
            <person name="Lewis S.E."/>
            <person name="Richards S."/>
            <person name="Ashburner M."/>
            <person name="Henderson S.N."/>
            <person name="Sutton G.G."/>
            <person name="Wortman J.R."/>
            <person name="Yandell M.D."/>
            <person name="Zhang Q."/>
            <person name="Chen L.X."/>
            <person name="Brandon R.C."/>
            <person name="Rogers Y.H."/>
            <person name="Blazej R.G."/>
            <person name="Champe M."/>
            <person name="Pfeiffer B.D."/>
            <person name="Wan K.H."/>
            <person name="Doyle C."/>
            <person name="Baxter E.G."/>
            <person name="Helt G."/>
            <person name="Nelson C.R."/>
            <person name="Gabor G.L."/>
            <person name="Abril J.F."/>
            <person name="Agbayani A."/>
            <person name="An H.J."/>
            <person name="Andrews-Pfannkoch C."/>
            <person name="Baldwin D."/>
            <person name="Ballew R.M."/>
            <person name="Basu A."/>
            <person name="Baxendale J."/>
            <person name="Bayraktaroglu L."/>
            <person name="Beasley E.M."/>
            <person name="Beeson K.Y."/>
            <person name="Benos P.V."/>
            <person name="Berman B.P."/>
            <person name="Bhandari D."/>
            <person name="Bolshakov S."/>
            <person name="Borkova D."/>
            <person name="Botchan M.R."/>
            <person name="Bouck J."/>
            <person name="Brokstein P."/>
            <person name="Brottier P."/>
            <person name="Burtis K.C."/>
            <person name="Busam D.A."/>
            <person name="Butler H."/>
            <person name="Cadieu E."/>
            <person name="Center A."/>
            <person name="Chandra I."/>
            <person name="Cherry J.M."/>
            <person name="Cawley S."/>
            <person name="Dahlke C."/>
            <person name="Davenport L.B."/>
            <person name="Davies P."/>
            <person name="de Pablos B."/>
            <person name="Delcher A."/>
            <person name="Deng Z."/>
            <person name="Mays A.D."/>
            <person name="Dew I."/>
            <person name="Dietz S.M."/>
            <person name="Dodson K."/>
            <person name="Doup L.E."/>
            <person name="Downes M."/>
            <person name="Dugan-Rocha S."/>
            <person name="Dunkov B.C."/>
            <person name="Dunn P."/>
            <person name="Durbin K.J."/>
            <person name="Evangelista C.C."/>
            <person name="Ferraz C."/>
            <person name="Ferriera S."/>
            <person name="Fleischmann W."/>
            <person name="Fosler C."/>
            <person name="Gabrielian A.E."/>
            <person name="Garg N.S."/>
            <person name="Gelbart W.M."/>
            <person name="Glasser K."/>
            <person name="Glodek A."/>
            <person name="Gong F."/>
            <person name="Gorrell J.H."/>
            <person name="Gu Z."/>
            <person name="Guan P."/>
            <person name="Harris M."/>
            <person name="Harris N.L."/>
            <person name="Harvey D."/>
            <person name="Heiman T.J."/>
            <person name="Hernandez J.R."/>
            <person name="Houck J."/>
            <person name="Hostin D."/>
            <person name="Houston K.A."/>
            <person name="Howland T.J."/>
            <person name="Wei M.H."/>
            <person name="Ibegwam C."/>
            <person name="Jalali M."/>
            <person name="Kalush F."/>
            <person name="Karpen G.H."/>
            <person name="Ke Z."/>
            <person name="Kennison J.A."/>
            <person name="Ketchum K.A."/>
            <person name="Kimmel B.E."/>
            <person name="Kodira C.D."/>
            <person name="Kraft C."/>
            <person name="Kravitz S."/>
            <person name="Kulp D."/>
            <person name="Lai Z."/>
            <person name="Lasko P."/>
            <person name="Lei Y."/>
            <person name="Levitsky A.A."/>
            <person name="Li J."/>
            <person name="Li Z."/>
            <person name="Liang Y."/>
            <person name="Lin X."/>
            <person name="Liu X."/>
            <person name="Mattei B."/>
            <person name="McIntosh T.C."/>
            <person name="McLeod M.P."/>
            <person name="McPherson D."/>
            <person name="Merkulov G."/>
            <person name="Milshina N.V."/>
            <person name="Mobarry C."/>
            <person name="Morris J."/>
            <person name="Moshrefi A."/>
            <person name="Mount S.M."/>
            <person name="Moy M."/>
            <person name="Murphy B."/>
            <person name="Murphy L."/>
            <person name="Muzny D.M."/>
            <person name="Nelson D.L."/>
            <person name="Nelson D.R."/>
            <person name="Nelson K.A."/>
            <person name="Nixon K."/>
            <person name="Nusskern D.R."/>
            <person name="Pacleb J.M."/>
            <person name="Palazzolo M."/>
            <person name="Pittman G.S."/>
            <person name="Pan S."/>
            <person name="Pollard J."/>
            <person name="Puri V."/>
            <person name="Reese M.G."/>
            <person name="Reinert K."/>
            <person name="Remington K."/>
            <person name="Saunders R.D."/>
            <person name="Scheeler F."/>
            <person name="Shen H."/>
            <person name="Shue B.C."/>
            <person name="Siden-Kiamos I."/>
            <person name="Simpson M."/>
            <person name="Skupski M.P."/>
            <person name="Smith T."/>
            <person name="Spier E."/>
            <person name="Spradling A.C."/>
            <person name="Stapleton M."/>
            <person name="Strong R."/>
            <person name="Sun E."/>
            <person name="Svirskas R."/>
            <person name="Tector C."/>
            <person name="Turner R."/>
            <person name="Venter E."/>
            <person name="Wang A.H."/>
            <person name="Wang X."/>
            <person name="Wang Z.Y."/>
            <person name="Wassarman D.A."/>
            <person name="Weinstock G.M."/>
            <person name="Weissenbach J."/>
            <person name="Williams S.M."/>
            <person name="WoodageT"/>
            <person name="Worley K.C."/>
            <person name="Wu D."/>
            <person name="Yang S."/>
            <person name="Yao Q.A."/>
            <person name="Ye J."/>
            <person name="Yeh R.F."/>
            <person name="Zaveri J.S."/>
            <person name="Zhan M."/>
            <person name="Zhang G."/>
            <person name="Zhao Q."/>
            <person name="Zheng L."/>
            <person name="Zheng X.H."/>
            <person name="Zhong F.N."/>
            <person name="Zhong W."/>
            <person name="Zhou X."/>
            <person name="Zhu S."/>
            <person name="Zhu X."/>
            <person name="Smith H.O."/>
            <person name="Gibbs R.A."/>
            <person name="Myers E.W."/>
            <person name="Rubin G.M."/>
            <person name="Venter J.C."/>
        </authorList>
    </citation>
    <scope>NUCLEOTIDE SEQUENCE [LARGE SCALE GENOMIC DNA]</scope>
    <source>
        <strain evidence="6">Berkeley</strain>
    </source>
</reference>
<reference evidence="3 6" key="6">
    <citation type="journal article" date="2005" name="PLoS Comput. Biol.">
        <title>Combined evidence annotation of transposable elements in genome sequences.</title>
        <authorList>
            <person name="Quesneville H."/>
            <person name="Bergman C.M."/>
            <person name="Andrieu O."/>
            <person name="Autard D."/>
            <person name="Nouaud D."/>
            <person name="Ashburner M."/>
            <person name="Anxolabehere D."/>
        </authorList>
    </citation>
    <scope>NUCLEOTIDE SEQUENCE [LARGE SCALE GENOMIC DNA]</scope>
    <source>
        <strain evidence="6">Berkeley</strain>
    </source>
</reference>
<reference evidence="3" key="7">
    <citation type="submission" date="2006-08" db="EMBL/GenBank/DDBJ databases">
        <authorList>
            <person name="Celniker S."/>
            <person name="Carlson J."/>
            <person name="Wan K."/>
            <person name="Frise E."/>
            <person name="Hoskins R."/>
            <person name="Park S."/>
            <person name="Svirskas R."/>
            <person name="Rubin G."/>
        </authorList>
    </citation>
    <scope>NUCLEOTIDE SEQUENCE</scope>
</reference>
<proteinExistence type="evidence at transcript level"/>
<reference evidence="3 6" key="8">
    <citation type="journal article" date="2007" name="Science">
        <title>The Release 5.1 annotation of Drosophila melanogaster heterochromatin.</title>
        <authorList>
            <person name="Smith C.D."/>
            <person name="Shu S."/>
            <person name="Mungall C.J."/>
            <person name="Karpen G.H."/>
        </authorList>
    </citation>
    <scope>NUCLEOTIDE SEQUENCE [LARGE SCALE GENOMIC DNA]</scope>
    <source>
        <strain evidence="6">Berkeley</strain>
    </source>
</reference>
<dbReference type="PaxDb" id="7227-FBpp0087800"/>
<dbReference type="SMART" id="SM00875">
    <property type="entry name" value="BACK"/>
    <property type="match status" value="1"/>
</dbReference>
<keyword evidence="6" id="KW-1185">Reference proteome</keyword>
<dbReference type="InterPro" id="IPR011705">
    <property type="entry name" value="BACK"/>
</dbReference>
<reference evidence="3 6" key="2">
    <citation type="journal article" date="2002" name="Genome Biol.">
        <title>Finishing a whole-genome shotgun: release 3 of the Drosophila melanogaster euchromatic genome sequence.</title>
        <authorList>
            <person name="Celniker S.E."/>
            <person name="Wheeler D.A."/>
            <person name="Kronmiller B."/>
            <person name="Carlson J.W."/>
            <person name="Halpern A."/>
            <person name="Patel S."/>
            <person name="Adams M."/>
            <person name="Champe M."/>
            <person name="Dugan S.P."/>
            <person name="Frise E."/>
            <person name="Hodgson A."/>
            <person name="George R.A."/>
            <person name="Hoskins R.A."/>
            <person name="Laverty T."/>
            <person name="Muzny D.M."/>
            <person name="Nelson C.R."/>
            <person name="Pacleb J.M."/>
            <person name="Park S."/>
            <person name="Pfeiffer B.D."/>
            <person name="Richards S."/>
            <person name="Sodergren E.J."/>
            <person name="Svirskas R."/>
            <person name="Tabor P.E."/>
            <person name="Wan K."/>
            <person name="Stapleton M."/>
            <person name="Sutton G.G."/>
            <person name="Venter C."/>
            <person name="Weinstock G."/>
            <person name="Scherer S.E."/>
            <person name="Myers E.W."/>
            <person name="Gibbs R.A."/>
            <person name="Rubin G.M."/>
        </authorList>
    </citation>
    <scope>NUCLEOTIDE SEQUENCE [LARGE SCALE GENOMIC DNA]</scope>
    <source>
        <strain evidence="6">Berkeley</strain>
    </source>
</reference>
<dbReference type="Proteomes" id="UP000000803">
    <property type="component" value="Chromosome 2R"/>
</dbReference>
<reference evidence="3 6" key="9">
    <citation type="journal article" date="2007" name="Science">
        <title>Sequence finishing and mapping of Drosophila melanogaster heterochromatin.</title>
        <authorList>
            <person name="Hoskins R.A."/>
            <person name="Carlson J.W."/>
            <person name="Kennedy C."/>
            <person name="Acevedo D."/>
            <person name="Evans-Holm M."/>
            <person name="Frise E."/>
            <person name="Wan K.H."/>
            <person name="Park S."/>
            <person name="Mendez-Lago M."/>
            <person name="Rossi F."/>
            <person name="Villasante A."/>
            <person name="Dimitri P."/>
            <person name="Karpen G.H."/>
            <person name="Celniker S.E."/>
        </authorList>
    </citation>
    <scope>NUCLEOTIDE SEQUENCE [LARGE SCALE GENOMIC DNA]</scope>
    <source>
        <strain evidence="6">Berkeley</strain>
    </source>
</reference>
<dbReference type="GeneID" id="246563"/>
<dbReference type="OMA" id="MMLRRIC"/>
<reference evidence="4" key="10">
    <citation type="submission" date="2008-09" db="EMBL/GenBank/DDBJ databases">
        <authorList>
            <person name="Carlson J."/>
            <person name="Booth B."/>
            <person name="Frise E."/>
            <person name="Park S."/>
            <person name="Wan K."/>
            <person name="Yu C."/>
            <person name="Celniker S."/>
        </authorList>
    </citation>
    <scope>NUCLEOTIDE SEQUENCE</scope>
</reference>
<accession>A1Z7I5</accession>
<reference evidence="3" key="14">
    <citation type="submission" date="2020-04" db="EMBL/GenBank/DDBJ databases">
        <authorList>
            <consortium name="FlyBase"/>
        </authorList>
    </citation>
    <scope>NUCLEOTIDE SEQUENCE</scope>
</reference>
<evidence type="ECO:0000313" key="3">
    <source>
        <dbReference type="EMBL" id="AAM68834.1"/>
    </source>
</evidence>
<dbReference type="VEuPathDB" id="VectorBase:FBgn0050357"/>
<evidence type="ECO:0000313" key="5">
    <source>
        <dbReference type="FlyBase" id="FBgn0050357"/>
    </source>
</evidence>
<dbReference type="OrthoDB" id="6350321at2759"/>
<dbReference type="HOGENOM" id="CLU_042340_1_0_1"/>
<dbReference type="Bgee" id="FBgn0050357">
    <property type="expression patterns" value="Expressed in tendon cell (Drosophila) in body wall and 18 other cell types or tissues"/>
</dbReference>
<dbReference type="STRING" id="7227.FBpp0087800"/>
<dbReference type="PANTHER" id="PTHR22667:SF0">
    <property type="entry name" value="AT01380P-RELATED"/>
    <property type="match status" value="1"/>
</dbReference>
<feature type="domain" description="BACK" evidence="2">
    <location>
        <begin position="223"/>
        <end position="325"/>
    </location>
</feature>
<evidence type="ECO:0000313" key="4">
    <source>
        <dbReference type="EMBL" id="ACH92462.1"/>
    </source>
</evidence>
<dbReference type="FlyBase" id="FBgn0050357">
    <property type="gene designation" value="CG30357"/>
</dbReference>
<reference evidence="3" key="11">
    <citation type="journal article" date="2015" name="G3 (Bethesda)">
        <title>Gene Model Annotations for Drosophila melanogaster: Impact of High-Throughput Data.</title>
        <authorList>
            <consortium name="FlyBase Consortium"/>
            <person name="Matthews B.B."/>
            <person name="Dos Santos G."/>
            <person name="Crosby M.A."/>
            <person name="Emmert D.B."/>
            <person name="St Pierre S.E."/>
            <person name="Gramates L.S."/>
            <person name="Zhou P."/>
            <person name="Schroeder A.J."/>
            <person name="Falls K."/>
            <person name="Strelets V."/>
            <person name="Russo S.M."/>
            <person name="Gelbart W.M."/>
            <person name="null"/>
        </authorList>
    </citation>
    <scope>NUCLEOTIDE SEQUENCE</scope>
</reference>
<dbReference type="Pfam" id="PF00651">
    <property type="entry name" value="BTB"/>
    <property type="match status" value="1"/>
</dbReference>
<dbReference type="Pfam" id="PF15881">
    <property type="entry name" value="DUF4734"/>
    <property type="match status" value="1"/>
</dbReference>
<evidence type="ECO:0000259" key="2">
    <source>
        <dbReference type="SMART" id="SM00875"/>
    </source>
</evidence>
<dbReference type="eggNOG" id="ENOG502SKSY">
    <property type="taxonomic scope" value="Eukaryota"/>
</dbReference>
<reference evidence="3" key="15">
    <citation type="submission" date="2020-05" db="EMBL/GenBank/DDBJ databases">
        <title>Drosophila melanogaster release 4 sequence.</title>
        <authorList>
            <consortium name="Berkeley Drosophila Genome Project"/>
            <person name="Celniker S."/>
            <person name="Carlson J."/>
            <person name="Wan K."/>
            <person name="Pfeiffer B."/>
            <person name="Frise E."/>
            <person name="George R."/>
            <person name="Hoskins R."/>
            <person name="Stapleton M."/>
            <person name="Pacleb J."/>
            <person name="Park S."/>
            <person name="Svirskas R."/>
            <person name="Smith E."/>
            <person name="Yu C."/>
            <person name="Rubin G."/>
        </authorList>
    </citation>
    <scope>NUCLEOTIDE SEQUENCE</scope>
</reference>
<dbReference type="InParanoid" id="A1Z7I5"/>